<protein>
    <recommendedName>
        <fullName evidence="1">MOSC domain-containing protein</fullName>
    </recommendedName>
</protein>
<feature type="domain" description="MOSC" evidence="1">
    <location>
        <begin position="138"/>
        <end position="319"/>
    </location>
</feature>
<dbReference type="SUPFAM" id="SSF50800">
    <property type="entry name" value="PK beta-barrel domain-like"/>
    <property type="match status" value="1"/>
</dbReference>
<dbReference type="OMA" id="ARQYPQM"/>
<dbReference type="GO" id="GO:0030151">
    <property type="term" value="F:molybdenum ion binding"/>
    <property type="evidence" value="ECO:0007669"/>
    <property type="project" value="InterPro"/>
</dbReference>
<evidence type="ECO:0000313" key="3">
    <source>
        <dbReference type="Proteomes" id="UP000008141"/>
    </source>
</evidence>
<dbReference type="PANTHER" id="PTHR14237">
    <property type="entry name" value="MOLYBDOPTERIN COFACTOR SULFURASE MOSC"/>
    <property type="match status" value="1"/>
</dbReference>
<dbReference type="InParanoid" id="E1ZHE7"/>
<dbReference type="PROSITE" id="PS51340">
    <property type="entry name" value="MOSC"/>
    <property type="match status" value="1"/>
</dbReference>
<evidence type="ECO:0000313" key="2">
    <source>
        <dbReference type="EMBL" id="EFN55110.1"/>
    </source>
</evidence>
<dbReference type="STRING" id="554065.E1ZHE7"/>
<dbReference type="eggNOG" id="KOG2362">
    <property type="taxonomic scope" value="Eukaryota"/>
</dbReference>
<proteinExistence type="predicted"/>
<dbReference type="AlphaFoldDB" id="E1ZHE7"/>
<dbReference type="Pfam" id="PF03473">
    <property type="entry name" value="MOSC"/>
    <property type="match status" value="1"/>
</dbReference>
<dbReference type="OrthoDB" id="17255at2759"/>
<dbReference type="Proteomes" id="UP000008141">
    <property type="component" value="Unassembled WGS sequence"/>
</dbReference>
<dbReference type="InterPro" id="IPR005302">
    <property type="entry name" value="MoCF_Sase_C"/>
</dbReference>
<dbReference type="Pfam" id="PF03476">
    <property type="entry name" value="MOSC_N"/>
    <property type="match status" value="1"/>
</dbReference>
<dbReference type="RefSeq" id="XP_005847212.1">
    <property type="nucleotide sequence ID" value="XM_005847150.1"/>
</dbReference>
<dbReference type="SUPFAM" id="SSF141673">
    <property type="entry name" value="MOSC N-terminal domain-like"/>
    <property type="match status" value="1"/>
</dbReference>
<dbReference type="GeneID" id="17354349"/>
<dbReference type="InterPro" id="IPR011037">
    <property type="entry name" value="Pyrv_Knase-like_insert_dom_sf"/>
</dbReference>
<keyword evidence="3" id="KW-1185">Reference proteome</keyword>
<dbReference type="EMBL" id="GL433846">
    <property type="protein sequence ID" value="EFN55110.1"/>
    <property type="molecule type" value="Genomic_DNA"/>
</dbReference>
<dbReference type="FunCoup" id="E1ZHE7">
    <property type="interactions" value="1141"/>
</dbReference>
<dbReference type="KEGG" id="cvr:CHLNCDRAFT_35878"/>
<reference evidence="2 3" key="1">
    <citation type="journal article" date="2010" name="Plant Cell">
        <title>The Chlorella variabilis NC64A genome reveals adaptation to photosymbiosis, coevolution with viruses, and cryptic sex.</title>
        <authorList>
            <person name="Blanc G."/>
            <person name="Duncan G."/>
            <person name="Agarkova I."/>
            <person name="Borodovsky M."/>
            <person name="Gurnon J."/>
            <person name="Kuo A."/>
            <person name="Lindquist E."/>
            <person name="Lucas S."/>
            <person name="Pangilinan J."/>
            <person name="Polle J."/>
            <person name="Salamov A."/>
            <person name="Terry A."/>
            <person name="Yamada T."/>
            <person name="Dunigan D.D."/>
            <person name="Grigoriev I.V."/>
            <person name="Claverie J.M."/>
            <person name="Van Etten J.L."/>
        </authorList>
    </citation>
    <scope>NUCLEOTIDE SEQUENCE [LARGE SCALE GENOMIC DNA]</scope>
    <source>
        <strain evidence="2 3">NC64A</strain>
    </source>
</reference>
<name>E1ZHE7_CHLVA</name>
<organism evidence="3">
    <name type="scientific">Chlorella variabilis</name>
    <name type="common">Green alga</name>
    <dbReference type="NCBI Taxonomy" id="554065"/>
    <lineage>
        <taxon>Eukaryota</taxon>
        <taxon>Viridiplantae</taxon>
        <taxon>Chlorophyta</taxon>
        <taxon>core chlorophytes</taxon>
        <taxon>Trebouxiophyceae</taxon>
        <taxon>Chlorellales</taxon>
        <taxon>Chlorellaceae</taxon>
        <taxon>Chlorella clade</taxon>
        <taxon>Chlorella</taxon>
    </lineage>
</organism>
<dbReference type="InterPro" id="IPR005303">
    <property type="entry name" value="MOCOS_middle"/>
</dbReference>
<dbReference type="GO" id="GO:0030170">
    <property type="term" value="F:pyridoxal phosphate binding"/>
    <property type="evidence" value="ECO:0007669"/>
    <property type="project" value="InterPro"/>
</dbReference>
<dbReference type="GO" id="GO:0003824">
    <property type="term" value="F:catalytic activity"/>
    <property type="evidence" value="ECO:0007669"/>
    <property type="project" value="InterPro"/>
</dbReference>
<dbReference type="PANTHER" id="PTHR14237:SF19">
    <property type="entry name" value="MITOCHONDRIAL AMIDOXIME REDUCING COMPONENT 1"/>
    <property type="match status" value="1"/>
</dbReference>
<sequence length="330" mass="34581">MSSDLTLSQLFVYPVKGCRGIALASGVVCPTGLLFDRNWVVVRASNGKFVTQRQKPTLALVEVSIVPDRLLQGADLAACPDAKLVLRAPGMPELQVPLTASAAADKLAPVTVWDWSGQAADEGDAAAEWFSKYLGLPCRLLRYAGQAGAAGMPADDPTGTRRQVDTEWAPAGAETAFADGFPFLLANEASLAEVNQHLASKGEAALPINRFRPNLVVRGAGAFAEDGWGSLRIGAAGGAPGDGVEFDNVKPCSRCKVTTINQETAEEGMEPLVTLGETRSGRVLGWEGTPGFKGAVFFAANLVPRQRGLVRVGDAVAVTATREGPPTPLS</sequence>
<evidence type="ECO:0000259" key="1">
    <source>
        <dbReference type="PROSITE" id="PS51340"/>
    </source>
</evidence>
<gene>
    <name evidence="2" type="ORF">CHLNCDRAFT_35878</name>
</gene>
<accession>E1ZHE7</accession>